<name>A0A3P5ZV24_BRACM</name>
<gene>
    <name evidence="2" type="ORF">BRAA03T15290Z</name>
</gene>
<feature type="region of interest" description="Disordered" evidence="1">
    <location>
        <begin position="52"/>
        <end position="166"/>
    </location>
</feature>
<evidence type="ECO:0000313" key="2">
    <source>
        <dbReference type="EMBL" id="VDC84072.1"/>
    </source>
</evidence>
<feature type="compositionally biased region" description="Low complexity" evidence="1">
    <location>
        <begin position="152"/>
        <end position="166"/>
    </location>
</feature>
<feature type="compositionally biased region" description="Basic residues" evidence="1">
    <location>
        <begin position="69"/>
        <end position="90"/>
    </location>
</feature>
<reference evidence="2" key="1">
    <citation type="submission" date="2018-11" db="EMBL/GenBank/DDBJ databases">
        <authorList>
            <consortium name="Genoscope - CEA"/>
            <person name="William W."/>
        </authorList>
    </citation>
    <scope>NUCLEOTIDE SEQUENCE</scope>
</reference>
<sequence length="166" mass="19151">MTVKKYKRYFYSLPMVGERTEQELIQLAKSGLKEEIRQGLETEEFTTLEAMFEEAEEVEEGLKETHPSSPRKRRRTSPDHRRSKRARQAVKKGDPEDESFGYDGEGATEQKDDEDGDYWEWMQMETDVDDDASDRSDDTLGFGQFRMDDYPDSSGTDSSTSDSDSN</sequence>
<evidence type="ECO:0000256" key="1">
    <source>
        <dbReference type="SAM" id="MobiDB-lite"/>
    </source>
</evidence>
<protein>
    <submittedName>
        <fullName evidence="2">Uncharacterized protein</fullName>
    </submittedName>
</protein>
<organism evidence="2">
    <name type="scientific">Brassica campestris</name>
    <name type="common">Field mustard</name>
    <dbReference type="NCBI Taxonomy" id="3711"/>
    <lineage>
        <taxon>Eukaryota</taxon>
        <taxon>Viridiplantae</taxon>
        <taxon>Streptophyta</taxon>
        <taxon>Embryophyta</taxon>
        <taxon>Tracheophyta</taxon>
        <taxon>Spermatophyta</taxon>
        <taxon>Magnoliopsida</taxon>
        <taxon>eudicotyledons</taxon>
        <taxon>Gunneridae</taxon>
        <taxon>Pentapetalae</taxon>
        <taxon>rosids</taxon>
        <taxon>malvids</taxon>
        <taxon>Brassicales</taxon>
        <taxon>Brassicaceae</taxon>
        <taxon>Brassiceae</taxon>
        <taxon>Brassica</taxon>
    </lineage>
</organism>
<proteinExistence type="predicted"/>
<dbReference type="AlphaFoldDB" id="A0A3P5ZV24"/>
<accession>A0A3P5ZV24</accession>
<dbReference type="EMBL" id="LR031572">
    <property type="protein sequence ID" value="VDC84072.1"/>
    <property type="molecule type" value="Genomic_DNA"/>
</dbReference>